<dbReference type="HOGENOM" id="CLU_084165_1_0_6"/>
<dbReference type="EMBL" id="AP014633">
    <property type="protein sequence ID" value="BAP57793.1"/>
    <property type="molecule type" value="Genomic_DNA"/>
</dbReference>
<accession>A0A090AHK4</accession>
<dbReference type="Proteomes" id="UP000031623">
    <property type="component" value="Chromosome"/>
</dbReference>
<dbReference type="STRING" id="40754.THII_3496"/>
<dbReference type="OrthoDB" id="155875at2"/>
<evidence type="ECO:0000313" key="1">
    <source>
        <dbReference type="EMBL" id="BAP57793.1"/>
    </source>
</evidence>
<keyword evidence="2" id="KW-1185">Reference proteome</keyword>
<reference evidence="1 2" key="1">
    <citation type="journal article" date="2014" name="ISME J.">
        <title>Ecophysiology of Thioploca ingrica as revealed by the complete genome sequence supplemented with proteomic evidence.</title>
        <authorList>
            <person name="Kojima H."/>
            <person name="Ogura Y."/>
            <person name="Yamamoto N."/>
            <person name="Togashi T."/>
            <person name="Mori H."/>
            <person name="Watanabe T."/>
            <person name="Nemoto F."/>
            <person name="Kurokawa K."/>
            <person name="Hayashi T."/>
            <person name="Fukui M."/>
        </authorList>
    </citation>
    <scope>NUCLEOTIDE SEQUENCE [LARGE SCALE GENOMIC DNA]</scope>
</reference>
<dbReference type="KEGG" id="tig:THII_3496"/>
<organism evidence="1 2">
    <name type="scientific">Thioploca ingrica</name>
    <dbReference type="NCBI Taxonomy" id="40754"/>
    <lineage>
        <taxon>Bacteria</taxon>
        <taxon>Pseudomonadati</taxon>
        <taxon>Pseudomonadota</taxon>
        <taxon>Gammaproteobacteria</taxon>
        <taxon>Thiotrichales</taxon>
        <taxon>Thiotrichaceae</taxon>
        <taxon>Thioploca</taxon>
    </lineage>
</organism>
<protein>
    <recommendedName>
        <fullName evidence="3">Type I restriction enzyme R protein N-terminal domain-containing protein</fullName>
    </recommendedName>
</protein>
<sequence length="210" mass="23999">MAYSEFNLNKFIKTFNLHQSQEPLFNHIQPLEANPWLKETLAKGMQLVINSEKSRSELIVMPILLASRELNQNCFSIYSGENLDVNPEQGLKGECDFILTYTPVLPTIQSPIIVIVEAKKHDIENSLGQCAAQMLGARLFNNNAIETIFGCVTSGEIWQFLKLEAEWIHIDKNHYYINELENILGIFQTIINFYRVLLNKPGEPNEMVPS</sequence>
<gene>
    <name evidence="1" type="ORF">THII_3496</name>
</gene>
<dbReference type="AlphaFoldDB" id="A0A090AHK4"/>
<evidence type="ECO:0008006" key="3">
    <source>
        <dbReference type="Google" id="ProtNLM"/>
    </source>
</evidence>
<proteinExistence type="predicted"/>
<name>A0A090AHK4_9GAMM</name>
<evidence type="ECO:0000313" key="2">
    <source>
        <dbReference type="Proteomes" id="UP000031623"/>
    </source>
</evidence>